<keyword evidence="3" id="KW-0812">Transmembrane</keyword>
<dbReference type="Pfam" id="PF13855">
    <property type="entry name" value="LRR_8"/>
    <property type="match status" value="1"/>
</dbReference>
<evidence type="ECO:0000256" key="2">
    <source>
        <dbReference type="ARBA" id="ARBA00022729"/>
    </source>
</evidence>
<dbReference type="AlphaFoldDB" id="L7X400"/>
<dbReference type="InterPro" id="IPR032675">
    <property type="entry name" value="LRR_dom_sf"/>
</dbReference>
<dbReference type="PROSITE" id="PS51450">
    <property type="entry name" value="LRR"/>
    <property type="match status" value="2"/>
</dbReference>
<evidence type="ECO:0000313" key="6">
    <source>
        <dbReference type="EMBL" id="AGC92735.1"/>
    </source>
</evidence>
<dbReference type="InterPro" id="IPR000483">
    <property type="entry name" value="Cys-rich_flank_reg_C"/>
</dbReference>
<sequence>MKIYVLLLIIVLNLVKSETICENSDCKCTYYNTSIVAKCSFLTDSSKNFTLSNDITTLDWSENKLTYIEPITSTTLEELRLNKNTLKEINSDIFNVPQLKSLDLSDNLLENLNADVFRNMKKLEILCLANNKFSIKSQLNFSFLINLRSINLDNNFVGPDIELRSLFKPYGYGLPETITAISLSGVNMTDLPYNFFKPVDKNLKELTISNNGLTKLFKLPSFLEYLDISYNPIKKLNNSDFPYGDSLIYLRTLKMNGLEITEVPKNTFFGLILFDLELENNKNLKEFSNLTFGRQILRDSYDFYMKNLSLKGSNLSSIDYGLAVLFQRVDRLDLQNNPWYCDCNLAWVRNLSIPDDLTENLRCSFPRHLANLKLFDLSQSDFKCPKTQSWWLTYETGITLGATLYTILIMCTFLWIYKYLHRPTSSVNRQEYSQLH</sequence>
<feature type="signal peptide" evidence="4">
    <location>
        <begin position="1"/>
        <end position="17"/>
    </location>
</feature>
<name>L7X400_HELEA</name>
<keyword evidence="3" id="KW-0472">Membrane</keyword>
<dbReference type="GO" id="GO:0005615">
    <property type="term" value="C:extracellular space"/>
    <property type="evidence" value="ECO:0007669"/>
    <property type="project" value="TreeGrafter"/>
</dbReference>
<keyword evidence="2 4" id="KW-0732">Signal</keyword>
<feature type="transmembrane region" description="Helical" evidence="3">
    <location>
        <begin position="390"/>
        <end position="417"/>
    </location>
</feature>
<dbReference type="InterPro" id="IPR050328">
    <property type="entry name" value="Dev_Immune_Receptor"/>
</dbReference>
<dbReference type="EMBL" id="KC469894">
    <property type="protein sequence ID" value="AGC92735.1"/>
    <property type="molecule type" value="Genomic_DNA"/>
</dbReference>
<dbReference type="GO" id="GO:0031012">
    <property type="term" value="C:extracellular matrix"/>
    <property type="evidence" value="ECO:0007669"/>
    <property type="project" value="TreeGrafter"/>
</dbReference>
<organism evidence="6">
    <name type="scientific">Heliconius erato</name>
    <name type="common">Crimson patched longwing butterfly</name>
    <dbReference type="NCBI Taxonomy" id="33431"/>
    <lineage>
        <taxon>Eukaryota</taxon>
        <taxon>Metazoa</taxon>
        <taxon>Ecdysozoa</taxon>
        <taxon>Arthropoda</taxon>
        <taxon>Hexapoda</taxon>
        <taxon>Insecta</taxon>
        <taxon>Pterygota</taxon>
        <taxon>Neoptera</taxon>
        <taxon>Endopterygota</taxon>
        <taxon>Lepidoptera</taxon>
        <taxon>Glossata</taxon>
        <taxon>Ditrysia</taxon>
        <taxon>Papilionoidea</taxon>
        <taxon>Nymphalidae</taxon>
        <taxon>Heliconiinae</taxon>
        <taxon>Heliconiini</taxon>
        <taxon>Heliconius</taxon>
    </lineage>
</organism>
<reference evidence="6" key="1">
    <citation type="submission" date="2010-07" db="EMBL/GenBank/DDBJ databases">
        <authorList>
            <person name="Worley K.C."/>
        </authorList>
    </citation>
    <scope>NUCLEOTIDE SEQUENCE</scope>
</reference>
<dbReference type="InterPro" id="IPR001611">
    <property type="entry name" value="Leu-rich_rpt"/>
</dbReference>
<protein>
    <submittedName>
        <fullName evidence="6">Leucine repeat-rich protein</fullName>
    </submittedName>
</protein>
<keyword evidence="1" id="KW-0433">Leucine-rich repeat</keyword>
<dbReference type="SMART" id="SM00365">
    <property type="entry name" value="LRR_SD22"/>
    <property type="match status" value="4"/>
</dbReference>
<evidence type="ECO:0000256" key="4">
    <source>
        <dbReference type="SAM" id="SignalP"/>
    </source>
</evidence>
<feature type="chain" id="PRO_5003985752" evidence="4">
    <location>
        <begin position="18"/>
        <end position="436"/>
    </location>
</feature>
<dbReference type="Pfam" id="PF01463">
    <property type="entry name" value="LRRCT"/>
    <property type="match status" value="1"/>
</dbReference>
<dbReference type="Gene3D" id="3.80.10.10">
    <property type="entry name" value="Ribonuclease Inhibitor"/>
    <property type="match status" value="3"/>
</dbReference>
<feature type="domain" description="LRRCT" evidence="5">
    <location>
        <begin position="337"/>
        <end position="385"/>
    </location>
</feature>
<evidence type="ECO:0000259" key="5">
    <source>
        <dbReference type="SMART" id="SM00082"/>
    </source>
</evidence>
<dbReference type="PANTHER" id="PTHR24373">
    <property type="entry name" value="SLIT RELATED LEUCINE-RICH REPEAT NEURONAL PROTEIN"/>
    <property type="match status" value="1"/>
</dbReference>
<evidence type="ECO:0000256" key="3">
    <source>
        <dbReference type="SAM" id="Phobius"/>
    </source>
</evidence>
<dbReference type="SUPFAM" id="SSF52058">
    <property type="entry name" value="L domain-like"/>
    <property type="match status" value="1"/>
</dbReference>
<reference evidence="6" key="2">
    <citation type="journal article" date="2013" name="Genome Res.">
        <title>Genomic architecture of adaptive color pattern divergence and convergence in Heliconius butterflies.</title>
        <authorList>
            <person name="Supple M.A."/>
            <person name="Hines H.M."/>
            <person name="Dasmahapatra K.K."/>
            <person name="Lewis J.J."/>
            <person name="Nielsen D.M."/>
            <person name="Lavoie C."/>
            <person name="Ray D.A."/>
            <person name="Salazar C."/>
            <person name="McMillan W.O."/>
            <person name="Counterman B.A."/>
        </authorList>
    </citation>
    <scope>NUCLEOTIDE SEQUENCE</scope>
</reference>
<dbReference type="PANTHER" id="PTHR24373:SF370">
    <property type="entry name" value="FISH-LIPS, ISOFORM E"/>
    <property type="match status" value="1"/>
</dbReference>
<proteinExistence type="predicted"/>
<keyword evidence="3" id="KW-1133">Transmembrane helix</keyword>
<evidence type="ECO:0000256" key="1">
    <source>
        <dbReference type="ARBA" id="ARBA00022614"/>
    </source>
</evidence>
<accession>L7X400</accession>
<dbReference type="SMART" id="SM00082">
    <property type="entry name" value="LRRCT"/>
    <property type="match status" value="1"/>
</dbReference>